<dbReference type="PANTHER" id="PTHR12138">
    <property type="entry name" value="PRIMATE-EXPANDED PROTEIN FAMILY"/>
    <property type="match status" value="1"/>
</dbReference>
<accession>A0A5F8A8X8</accession>
<proteinExistence type="predicted"/>
<reference evidence="3" key="1">
    <citation type="journal article" date="2007" name="Science">
        <title>Evolutionary and biomedical insights from the rhesus macaque genome.</title>
        <authorList>
            <person name="Gibbs R.A."/>
            <person name="Rogers J."/>
            <person name="Katze M.G."/>
            <person name="Bumgarner R."/>
            <person name="Weinstock G.M."/>
            <person name="Mardis E.R."/>
            <person name="Remington K.A."/>
            <person name="Strausberg R.L."/>
            <person name="Venter J.C."/>
            <person name="Wilson R.K."/>
            <person name="Batzer M.A."/>
            <person name="Bustamante C.D."/>
            <person name="Eichler E.E."/>
            <person name="Hahn M.W."/>
            <person name="Hardison R.C."/>
            <person name="Makova K.D."/>
            <person name="Miller W."/>
            <person name="Milosavljevic A."/>
            <person name="Palermo R.E."/>
            <person name="Siepel A."/>
            <person name="Sikela J.M."/>
            <person name="Attaway T."/>
            <person name="Bell S."/>
            <person name="Bernard K.E."/>
            <person name="Buhay C.J."/>
            <person name="Chandrabose M.N."/>
            <person name="Dao M."/>
            <person name="Davis C."/>
            <person name="Delehaunty K.D."/>
            <person name="Ding Y."/>
            <person name="Dinh H.H."/>
            <person name="Dugan-Rocha S."/>
            <person name="Fulton L.A."/>
            <person name="Gabisi R.A."/>
            <person name="Garner T.T."/>
            <person name="Godfrey J."/>
            <person name="Hawes A.C."/>
            <person name="Hernandez J."/>
            <person name="Hines S."/>
            <person name="Holder M."/>
            <person name="Hume J."/>
            <person name="Jhangiani S.N."/>
            <person name="Joshi V."/>
            <person name="Khan Z.M."/>
            <person name="Kirkness E.F."/>
            <person name="Cree A."/>
            <person name="Fowler R.G."/>
            <person name="Lee S."/>
            <person name="Lewis L.R."/>
            <person name="Li Z."/>
            <person name="Liu Y.-S."/>
            <person name="Moore S.M."/>
            <person name="Muzny D."/>
            <person name="Nazareth L.V."/>
            <person name="Ngo D.N."/>
            <person name="Okwuonu G.O."/>
            <person name="Pai G."/>
            <person name="Parker D."/>
            <person name="Paul H.A."/>
            <person name="Pfannkoch C."/>
            <person name="Pohl C.S."/>
            <person name="Rogers Y.-H.C."/>
            <person name="Ruiz S.J."/>
            <person name="Sabo A."/>
            <person name="Santibanez J."/>
            <person name="Schneider B.W."/>
            <person name="Smith S.M."/>
            <person name="Sodergren E."/>
            <person name="Svatek A.F."/>
            <person name="Utterback T.R."/>
            <person name="Vattathil S."/>
            <person name="Warren W."/>
            <person name="White C.S."/>
            <person name="Chinwalla A.T."/>
            <person name="Feng Y."/>
            <person name="Halpern A.L."/>
            <person name="Hillier L.W."/>
            <person name="Huang X."/>
            <person name="Minx P."/>
            <person name="Nelson J.O."/>
            <person name="Pepin K.H."/>
            <person name="Qin X."/>
            <person name="Sutton G.G."/>
            <person name="Venter E."/>
            <person name="Walenz B.P."/>
            <person name="Wallis J.W."/>
            <person name="Worley K.C."/>
            <person name="Yang S.-P."/>
            <person name="Jones S.M."/>
            <person name="Marra M.A."/>
            <person name="Rocchi M."/>
            <person name="Schein J.E."/>
            <person name="Baertsch R."/>
            <person name="Clarke L."/>
            <person name="Csuros M."/>
            <person name="Glasscock J."/>
            <person name="Harris R.A."/>
            <person name="Havlak P."/>
            <person name="Jackson A.R."/>
            <person name="Jiang H."/>
            <person name="Liu Y."/>
            <person name="Messina D.N."/>
            <person name="Shen Y."/>
            <person name="Song H.X.-Z."/>
            <person name="Wylie T."/>
            <person name="Zhang L."/>
            <person name="Birney E."/>
            <person name="Han K."/>
            <person name="Konkel M.K."/>
            <person name="Lee J."/>
            <person name="Smit A.F.A."/>
            <person name="Ullmer B."/>
            <person name="Wang H."/>
            <person name="Xing J."/>
            <person name="Burhans R."/>
            <person name="Cheng Z."/>
            <person name="Karro J.E."/>
            <person name="Ma J."/>
            <person name="Raney B."/>
            <person name="She X."/>
            <person name="Cox M.J."/>
            <person name="Demuth J.P."/>
            <person name="Dumas L.J."/>
            <person name="Han S.-G."/>
            <person name="Hopkins J."/>
            <person name="Karimpour-Fard A."/>
            <person name="Kim Y.H."/>
            <person name="Pollack J.R."/>
            <person name="Vinar T."/>
            <person name="Addo-Quaye C."/>
            <person name="Degenhardt J."/>
            <person name="Denby A."/>
            <person name="Hubisz M.J."/>
            <person name="Indap A."/>
            <person name="Kosiol C."/>
            <person name="Lahn B.T."/>
            <person name="Lawson H.A."/>
            <person name="Marklein A."/>
            <person name="Nielsen R."/>
            <person name="Vallender E.J."/>
            <person name="Clark A.G."/>
            <person name="Ferguson B."/>
            <person name="Hernandez R.D."/>
            <person name="Hirani K."/>
            <person name="Kehrer-Sawatzki H."/>
            <person name="Kolb J."/>
            <person name="Patil S."/>
            <person name="Pu L.-L."/>
            <person name="Ren Y."/>
            <person name="Smith D.G."/>
            <person name="Wheeler D.A."/>
            <person name="Schenck I."/>
            <person name="Ball E.V."/>
            <person name="Chen R."/>
            <person name="Cooper D.N."/>
            <person name="Giardine B."/>
            <person name="Hsu F."/>
            <person name="Kent W.J."/>
            <person name="Lesk A."/>
            <person name="Nelson D.L."/>
            <person name="O'brien W.E."/>
            <person name="Pruefer K."/>
            <person name="Stenson P.D."/>
            <person name="Wallace J.C."/>
            <person name="Ke H."/>
            <person name="Liu X.-M."/>
            <person name="Wang P."/>
            <person name="Xiang A.P."/>
            <person name="Yang F."/>
            <person name="Barber G.P."/>
            <person name="Haussler D."/>
            <person name="Karolchik D."/>
            <person name="Kern A.D."/>
            <person name="Kuhn R.M."/>
            <person name="Smith K.E."/>
            <person name="Zwieg A.S."/>
        </authorList>
    </citation>
    <scope>NUCLEOTIDE SEQUENCE [LARGE SCALE GENOMIC DNA]</scope>
    <source>
        <strain evidence="3">17573</strain>
    </source>
</reference>
<dbReference type="Ensembl" id="ENSMMUT00000086192.1">
    <property type="protein sequence ID" value="ENSMMUP00000074329.1"/>
    <property type="gene ID" value="ENSMMUG00000055961.1"/>
</dbReference>
<evidence type="ECO:0000313" key="2">
    <source>
        <dbReference type="Ensembl" id="ENSMMUP00000074329.1"/>
    </source>
</evidence>
<dbReference type="Bgee" id="ENSMMUG00000055961">
    <property type="expression patterns" value="Expressed in cerebellum and 21 other cell types or tissues"/>
</dbReference>
<feature type="signal peptide" evidence="1">
    <location>
        <begin position="1"/>
        <end position="23"/>
    </location>
</feature>
<dbReference type="PRINTS" id="PR02045">
    <property type="entry name" value="F138DOMAIN"/>
</dbReference>
<dbReference type="GeneTree" id="ENSGT01120000271815"/>
<evidence type="ECO:0000256" key="1">
    <source>
        <dbReference type="SAM" id="SignalP"/>
    </source>
</evidence>
<keyword evidence="1" id="KW-0732">Signal</keyword>
<evidence type="ECO:0000313" key="3">
    <source>
        <dbReference type="Proteomes" id="UP000006718"/>
    </source>
</evidence>
<sequence length="109" mass="12305">MCHHARLIFVFLAEMGFCHDGLAGLKLLTSDDPPFSASQSAGITGVSHHAWPLYFRNKLAFTLWTHPEFFPVQDPRTLLRSGLGPLFSDNILRINYLIKSIHQGLWTQA</sequence>
<dbReference type="VEuPathDB" id="HostDB:ENSMMUG00000055961"/>
<organism evidence="2 3">
    <name type="scientific">Macaca mulatta</name>
    <name type="common">Rhesus macaque</name>
    <dbReference type="NCBI Taxonomy" id="9544"/>
    <lineage>
        <taxon>Eukaryota</taxon>
        <taxon>Metazoa</taxon>
        <taxon>Chordata</taxon>
        <taxon>Craniata</taxon>
        <taxon>Vertebrata</taxon>
        <taxon>Euteleostomi</taxon>
        <taxon>Mammalia</taxon>
        <taxon>Eutheria</taxon>
        <taxon>Euarchontoglires</taxon>
        <taxon>Primates</taxon>
        <taxon>Haplorrhini</taxon>
        <taxon>Catarrhini</taxon>
        <taxon>Cercopithecidae</taxon>
        <taxon>Cercopithecinae</taxon>
        <taxon>Macaca</taxon>
    </lineage>
</organism>
<keyword evidence="3" id="KW-1185">Reference proteome</keyword>
<reference evidence="2" key="4">
    <citation type="submission" date="2025-09" db="UniProtKB">
        <authorList>
            <consortium name="Ensembl"/>
        </authorList>
    </citation>
    <scope>IDENTIFICATION</scope>
    <source>
        <strain evidence="2">17573</strain>
    </source>
</reference>
<name>A0A5F8A8X8_MACMU</name>
<dbReference type="AlphaFoldDB" id="A0A5F8A8X8"/>
<dbReference type="InParanoid" id="A0A5F8A8X8"/>
<protein>
    <submittedName>
        <fullName evidence="2">Uncharacterized protein</fullName>
    </submittedName>
</protein>
<dbReference type="PANTHER" id="PTHR12138:SF162">
    <property type="entry name" value="CHROMOSOME UNDETERMINED SCAFFOLD_275, WHOLE GENOME SHOTGUN SEQUENCE"/>
    <property type="match status" value="1"/>
</dbReference>
<reference evidence="2" key="2">
    <citation type="submission" date="2019-01" db="EMBL/GenBank/DDBJ databases">
        <authorList>
            <person name="Graves T."/>
            <person name="Eichler E.E."/>
            <person name="Wilson R.K."/>
        </authorList>
    </citation>
    <scope>NUCLEOTIDE SEQUENCE [LARGE SCALE GENOMIC DNA]</scope>
    <source>
        <strain evidence="2">17573</strain>
    </source>
</reference>
<reference evidence="2" key="3">
    <citation type="submission" date="2025-08" db="UniProtKB">
        <authorList>
            <consortium name="Ensembl"/>
        </authorList>
    </citation>
    <scope>IDENTIFICATION</scope>
    <source>
        <strain evidence="2">17573</strain>
    </source>
</reference>
<feature type="chain" id="PRO_5023886736" evidence="1">
    <location>
        <begin position="24"/>
        <end position="109"/>
    </location>
</feature>
<dbReference type="Proteomes" id="UP000006718">
    <property type="component" value="Chromosome 19"/>
</dbReference>